<feature type="transmembrane region" description="Helical" evidence="2">
    <location>
        <begin position="62"/>
        <end position="86"/>
    </location>
</feature>
<proteinExistence type="predicted"/>
<dbReference type="Proteomes" id="UP001165740">
    <property type="component" value="Chromosome 6"/>
</dbReference>
<protein>
    <submittedName>
        <fullName evidence="5">Uncharacterized protein LOC106058561</fullName>
    </submittedName>
</protein>
<gene>
    <name evidence="5" type="primary">LOC106058561</name>
</gene>
<accession>A0A9U8E4I6</accession>
<evidence type="ECO:0000259" key="3">
    <source>
        <dbReference type="PROSITE" id="PS50869"/>
    </source>
</evidence>
<dbReference type="InterPro" id="IPR007084">
    <property type="entry name" value="BRICHOS_dom"/>
</dbReference>
<dbReference type="Pfam" id="PF04089">
    <property type="entry name" value="BRICHOS"/>
    <property type="match status" value="1"/>
</dbReference>
<dbReference type="OrthoDB" id="6129562at2759"/>
<feature type="domain" description="BRICHOS" evidence="3">
    <location>
        <begin position="122"/>
        <end position="211"/>
    </location>
</feature>
<dbReference type="AlphaFoldDB" id="A0A9U8E4I6"/>
<evidence type="ECO:0000256" key="2">
    <source>
        <dbReference type="SAM" id="Phobius"/>
    </source>
</evidence>
<dbReference type="GeneID" id="106058561"/>
<sequence>MSPPKVSLAGKEYKDHLEKPVFDEILPEKKEASDFPPVINVQTERRAWSLRQQRKHQRCRRIACGALIVIGVAVAALGTMLLVLHFRHQRKSWECRRNGLPETVKVDADNKLIFAKQYHDDSSNTRAMEVLHEYDRGLIAYKDIENNTCYIDRLDEEFEDGYERWQLYEKNEHNERKYLKVISGPIEIDVIRHIGDIHITAHCENAVSVWVMEIDIQEVATDMEIINI</sequence>
<keyword evidence="2" id="KW-0472">Membrane</keyword>
<dbReference type="OMA" id="HITAHCE"/>
<dbReference type="PROSITE" id="PS50869">
    <property type="entry name" value="BRICHOS"/>
    <property type="match status" value="1"/>
</dbReference>
<keyword evidence="4" id="KW-1185">Reference proteome</keyword>
<keyword evidence="2" id="KW-1133">Transmembrane helix</keyword>
<dbReference type="RefSeq" id="XP_013071472.2">
    <property type="nucleotide sequence ID" value="XM_013216018.2"/>
</dbReference>
<keyword evidence="2" id="KW-0812">Transmembrane</keyword>
<reference evidence="5" key="1">
    <citation type="submission" date="2025-08" db="UniProtKB">
        <authorList>
            <consortium name="RefSeq"/>
        </authorList>
    </citation>
    <scope>IDENTIFICATION</scope>
</reference>
<keyword evidence="1" id="KW-1015">Disulfide bond</keyword>
<dbReference type="KEGG" id="bgt:106058561"/>
<evidence type="ECO:0000313" key="5">
    <source>
        <dbReference type="RefSeq" id="XP_013071472.2"/>
    </source>
</evidence>
<evidence type="ECO:0000313" key="4">
    <source>
        <dbReference type="Proteomes" id="UP001165740"/>
    </source>
</evidence>
<name>A0A9U8E4I6_BIOGL</name>
<organism evidence="4 5">
    <name type="scientific">Biomphalaria glabrata</name>
    <name type="common">Bloodfluke planorb</name>
    <name type="synonym">Freshwater snail</name>
    <dbReference type="NCBI Taxonomy" id="6526"/>
    <lineage>
        <taxon>Eukaryota</taxon>
        <taxon>Metazoa</taxon>
        <taxon>Spiralia</taxon>
        <taxon>Lophotrochozoa</taxon>
        <taxon>Mollusca</taxon>
        <taxon>Gastropoda</taxon>
        <taxon>Heterobranchia</taxon>
        <taxon>Euthyneura</taxon>
        <taxon>Panpulmonata</taxon>
        <taxon>Hygrophila</taxon>
        <taxon>Lymnaeoidea</taxon>
        <taxon>Planorbidae</taxon>
        <taxon>Biomphalaria</taxon>
    </lineage>
</organism>
<evidence type="ECO:0000256" key="1">
    <source>
        <dbReference type="ARBA" id="ARBA00023157"/>
    </source>
</evidence>